<organism evidence="5 6">
    <name type="scientific">Microbulbifer rhizosphaerae</name>
    <dbReference type="NCBI Taxonomy" id="1562603"/>
    <lineage>
        <taxon>Bacteria</taxon>
        <taxon>Pseudomonadati</taxon>
        <taxon>Pseudomonadota</taxon>
        <taxon>Gammaproteobacteria</taxon>
        <taxon>Cellvibrionales</taxon>
        <taxon>Microbulbiferaceae</taxon>
        <taxon>Microbulbifer</taxon>
    </lineage>
</organism>
<accession>A0A7W4WFA6</accession>
<keyword evidence="1" id="KW-0805">Transcription regulation</keyword>
<dbReference type="AlphaFoldDB" id="A0A7W4WFA6"/>
<dbReference type="PANTHER" id="PTHR46796">
    <property type="entry name" value="HTH-TYPE TRANSCRIPTIONAL ACTIVATOR RHAS-RELATED"/>
    <property type="match status" value="1"/>
</dbReference>
<evidence type="ECO:0000256" key="1">
    <source>
        <dbReference type="ARBA" id="ARBA00023015"/>
    </source>
</evidence>
<evidence type="ECO:0000256" key="3">
    <source>
        <dbReference type="ARBA" id="ARBA00023163"/>
    </source>
</evidence>
<name>A0A7W4WFA6_9GAMM</name>
<evidence type="ECO:0000256" key="2">
    <source>
        <dbReference type="ARBA" id="ARBA00023125"/>
    </source>
</evidence>
<dbReference type="PANTHER" id="PTHR46796:SF2">
    <property type="entry name" value="TRANSCRIPTIONAL REGULATORY PROTEIN"/>
    <property type="match status" value="1"/>
</dbReference>
<dbReference type="InterPro" id="IPR018060">
    <property type="entry name" value="HTH_AraC"/>
</dbReference>
<dbReference type="SUPFAM" id="SSF46689">
    <property type="entry name" value="Homeodomain-like"/>
    <property type="match status" value="1"/>
</dbReference>
<dbReference type="InterPro" id="IPR050204">
    <property type="entry name" value="AraC_XylS_family_regulators"/>
</dbReference>
<keyword evidence="2 5" id="KW-0238">DNA-binding</keyword>
<dbReference type="Pfam" id="PF12833">
    <property type="entry name" value="HTH_18"/>
    <property type="match status" value="1"/>
</dbReference>
<comment type="caution">
    <text evidence="5">The sequence shown here is derived from an EMBL/GenBank/DDBJ whole genome shotgun (WGS) entry which is preliminary data.</text>
</comment>
<dbReference type="RefSeq" id="WP_183463074.1">
    <property type="nucleotide sequence ID" value="NZ_JACHWZ010000025.1"/>
</dbReference>
<evidence type="ECO:0000313" key="6">
    <source>
        <dbReference type="Proteomes" id="UP000535937"/>
    </source>
</evidence>
<proteinExistence type="predicted"/>
<dbReference type="PROSITE" id="PS01124">
    <property type="entry name" value="HTH_ARAC_FAMILY_2"/>
    <property type="match status" value="1"/>
</dbReference>
<evidence type="ECO:0000259" key="4">
    <source>
        <dbReference type="PROSITE" id="PS01124"/>
    </source>
</evidence>
<reference evidence="5 6" key="1">
    <citation type="submission" date="2020-08" db="EMBL/GenBank/DDBJ databases">
        <title>Genomic Encyclopedia of Type Strains, Phase III (KMG-III): the genomes of soil and plant-associated and newly described type strains.</title>
        <authorList>
            <person name="Whitman W."/>
        </authorList>
    </citation>
    <scope>NUCLEOTIDE SEQUENCE [LARGE SCALE GENOMIC DNA]</scope>
    <source>
        <strain evidence="5 6">CECT 8799</strain>
    </source>
</reference>
<keyword evidence="3" id="KW-0804">Transcription</keyword>
<dbReference type="EMBL" id="JACHWZ010000025">
    <property type="protein sequence ID" value="MBB3063152.1"/>
    <property type="molecule type" value="Genomic_DNA"/>
</dbReference>
<dbReference type="SMART" id="SM00342">
    <property type="entry name" value="HTH_ARAC"/>
    <property type="match status" value="1"/>
</dbReference>
<dbReference type="GO" id="GO:0043565">
    <property type="term" value="F:sequence-specific DNA binding"/>
    <property type="evidence" value="ECO:0007669"/>
    <property type="project" value="InterPro"/>
</dbReference>
<dbReference type="Gene3D" id="2.60.120.10">
    <property type="entry name" value="Jelly Rolls"/>
    <property type="match status" value="1"/>
</dbReference>
<gene>
    <name evidence="5" type="ORF">FHS09_004005</name>
</gene>
<sequence length="241" mass="26739">MELRQQFTGGTRIPRHPHTEPYAAIVLQGSYCEAGDSGRWWSQAGDVLIHRPFSSHFNCFAKNRAQVLNLPLPLEIGIAATHCRTADPDLLVRTAERDPHEASQLLLAQLLPGSAASDDPVDRFAAQLASPDAPSVADWSRQTGIRRETLFRQFRAAYGTSPTEYRVESRTKLACKEIVIGTRSLAEIAADFGFADQAHMNRAIRKLTGQPPGRWRTQHSFNTPDGQAIKLTAKTITRVKK</sequence>
<dbReference type="Proteomes" id="UP000535937">
    <property type="component" value="Unassembled WGS sequence"/>
</dbReference>
<dbReference type="InterPro" id="IPR009057">
    <property type="entry name" value="Homeodomain-like_sf"/>
</dbReference>
<feature type="domain" description="HTH araC/xylS-type" evidence="4">
    <location>
        <begin position="118"/>
        <end position="218"/>
    </location>
</feature>
<dbReference type="Gene3D" id="1.10.10.60">
    <property type="entry name" value="Homeodomain-like"/>
    <property type="match status" value="1"/>
</dbReference>
<evidence type="ECO:0000313" key="5">
    <source>
        <dbReference type="EMBL" id="MBB3063152.1"/>
    </source>
</evidence>
<keyword evidence="6" id="KW-1185">Reference proteome</keyword>
<dbReference type="InterPro" id="IPR014710">
    <property type="entry name" value="RmlC-like_jellyroll"/>
</dbReference>
<protein>
    <submittedName>
        <fullName evidence="5">AraC-like DNA-binding protein</fullName>
    </submittedName>
</protein>
<dbReference type="GO" id="GO:0003700">
    <property type="term" value="F:DNA-binding transcription factor activity"/>
    <property type="evidence" value="ECO:0007669"/>
    <property type="project" value="InterPro"/>
</dbReference>